<dbReference type="STRING" id="1036808.A0A0C3DLW3"/>
<dbReference type="Pfam" id="PF18759">
    <property type="entry name" value="Plavaka"/>
    <property type="match status" value="1"/>
</dbReference>
<keyword evidence="2" id="KW-1185">Reference proteome</keyword>
<evidence type="ECO:0000313" key="1">
    <source>
        <dbReference type="EMBL" id="KIM61615.1"/>
    </source>
</evidence>
<dbReference type="Proteomes" id="UP000053989">
    <property type="component" value="Unassembled WGS sequence"/>
</dbReference>
<name>A0A0C3DLW3_9AGAM</name>
<gene>
    <name evidence="1" type="ORF">SCLCIDRAFT_25758</name>
</gene>
<accession>A0A0C3DLW3</accession>
<dbReference type="InParanoid" id="A0A0C3DLW3"/>
<reference evidence="1 2" key="1">
    <citation type="submission" date="2014-04" db="EMBL/GenBank/DDBJ databases">
        <authorList>
            <consortium name="DOE Joint Genome Institute"/>
            <person name="Kuo A."/>
            <person name="Kohler A."/>
            <person name="Nagy L.G."/>
            <person name="Floudas D."/>
            <person name="Copeland A."/>
            <person name="Barry K.W."/>
            <person name="Cichocki N."/>
            <person name="Veneault-Fourrey C."/>
            <person name="LaButti K."/>
            <person name="Lindquist E.A."/>
            <person name="Lipzen A."/>
            <person name="Lundell T."/>
            <person name="Morin E."/>
            <person name="Murat C."/>
            <person name="Sun H."/>
            <person name="Tunlid A."/>
            <person name="Henrissat B."/>
            <person name="Grigoriev I.V."/>
            <person name="Hibbett D.S."/>
            <person name="Martin F."/>
            <person name="Nordberg H.P."/>
            <person name="Cantor M.N."/>
            <person name="Hua S.X."/>
        </authorList>
    </citation>
    <scope>NUCLEOTIDE SEQUENCE [LARGE SCALE GENOMIC DNA]</scope>
    <source>
        <strain evidence="1 2">Foug A</strain>
    </source>
</reference>
<dbReference type="AlphaFoldDB" id="A0A0C3DLW3"/>
<proteinExistence type="predicted"/>
<reference evidence="2" key="2">
    <citation type="submission" date="2015-01" db="EMBL/GenBank/DDBJ databases">
        <title>Evolutionary Origins and Diversification of the Mycorrhizal Mutualists.</title>
        <authorList>
            <consortium name="DOE Joint Genome Institute"/>
            <consortium name="Mycorrhizal Genomics Consortium"/>
            <person name="Kohler A."/>
            <person name="Kuo A."/>
            <person name="Nagy L.G."/>
            <person name="Floudas D."/>
            <person name="Copeland A."/>
            <person name="Barry K.W."/>
            <person name="Cichocki N."/>
            <person name="Veneault-Fourrey C."/>
            <person name="LaButti K."/>
            <person name="Lindquist E.A."/>
            <person name="Lipzen A."/>
            <person name="Lundell T."/>
            <person name="Morin E."/>
            <person name="Murat C."/>
            <person name="Riley R."/>
            <person name="Ohm R."/>
            <person name="Sun H."/>
            <person name="Tunlid A."/>
            <person name="Henrissat B."/>
            <person name="Grigoriev I.V."/>
            <person name="Hibbett D.S."/>
            <person name="Martin F."/>
        </authorList>
    </citation>
    <scope>NUCLEOTIDE SEQUENCE [LARGE SCALE GENOMIC DNA]</scope>
    <source>
        <strain evidence="2">Foug A</strain>
    </source>
</reference>
<dbReference type="OrthoDB" id="3232986at2759"/>
<dbReference type="InterPro" id="IPR041078">
    <property type="entry name" value="Plavaka"/>
</dbReference>
<dbReference type="EMBL" id="KN822050">
    <property type="protein sequence ID" value="KIM61615.1"/>
    <property type="molecule type" value="Genomic_DNA"/>
</dbReference>
<organism evidence="1 2">
    <name type="scientific">Scleroderma citrinum Foug A</name>
    <dbReference type="NCBI Taxonomy" id="1036808"/>
    <lineage>
        <taxon>Eukaryota</taxon>
        <taxon>Fungi</taxon>
        <taxon>Dikarya</taxon>
        <taxon>Basidiomycota</taxon>
        <taxon>Agaricomycotina</taxon>
        <taxon>Agaricomycetes</taxon>
        <taxon>Agaricomycetidae</taxon>
        <taxon>Boletales</taxon>
        <taxon>Sclerodermatineae</taxon>
        <taxon>Sclerodermataceae</taxon>
        <taxon>Scleroderma</taxon>
    </lineage>
</organism>
<evidence type="ECO:0000313" key="2">
    <source>
        <dbReference type="Proteomes" id="UP000053989"/>
    </source>
</evidence>
<sequence>MRLGAMIPDFNGDMQYCFTPLASYICDTPEAAMLAAVGGKTSPLMMAMFKQFGDPFCHELCMHETTLAQLLVAKSKTDPVDVEAFFCEAQHFRLNGVHEPFWRNYLLTCPSSFLTPEFLHYLHRKFWDHDAKWCINVIGAAEIDFCFLILQPIVGYQHFKGGITKLKQVIGCIHCDIQCYIVGIISGPSPTGFVTAIHALMDFHYRVQAH</sequence>
<protein>
    <submittedName>
        <fullName evidence="1">Uncharacterized protein</fullName>
    </submittedName>
</protein>
<dbReference type="HOGENOM" id="CLU_006344_12_1_1"/>